<feature type="transmembrane region" description="Helical" evidence="6">
    <location>
        <begin position="333"/>
        <end position="351"/>
    </location>
</feature>
<dbReference type="InParanoid" id="S8ECT0"/>
<dbReference type="HOGENOM" id="CLU_021555_3_2_1"/>
<feature type="transmembrane region" description="Helical" evidence="6">
    <location>
        <begin position="282"/>
        <end position="307"/>
    </location>
</feature>
<dbReference type="PANTHER" id="PTHR30618">
    <property type="entry name" value="NCS1 FAMILY PURINE/PYRIMIDINE TRANSPORTER"/>
    <property type="match status" value="1"/>
</dbReference>
<dbReference type="InterPro" id="IPR045225">
    <property type="entry name" value="Uracil/uridine/allantoin_perm"/>
</dbReference>
<feature type="transmembrane region" description="Helical" evidence="6">
    <location>
        <begin position="204"/>
        <end position="223"/>
    </location>
</feature>
<dbReference type="OrthoDB" id="2018619at2759"/>
<keyword evidence="4 6" id="KW-1133">Transmembrane helix</keyword>
<feature type="transmembrane region" description="Helical" evidence="6">
    <location>
        <begin position="395"/>
        <end position="419"/>
    </location>
</feature>
<keyword evidence="3 6" id="KW-0812">Transmembrane</keyword>
<comment type="similarity">
    <text evidence="2">Belongs to the purine-cytosine permease (2.A.39) family.</text>
</comment>
<evidence type="ECO:0000256" key="5">
    <source>
        <dbReference type="ARBA" id="ARBA00023136"/>
    </source>
</evidence>
<dbReference type="GO" id="GO:0015205">
    <property type="term" value="F:nucleobase transmembrane transporter activity"/>
    <property type="evidence" value="ECO:0007669"/>
    <property type="project" value="TreeGrafter"/>
</dbReference>
<dbReference type="PANTHER" id="PTHR30618:SF15">
    <property type="entry name" value="NICOTINAMIDE RIBOSIDE TRANSPORTER 1-RELATED"/>
    <property type="match status" value="1"/>
</dbReference>
<reference evidence="7 8" key="1">
    <citation type="journal article" date="2012" name="Science">
        <title>The Paleozoic origin of enzymatic lignin decomposition reconstructed from 31 fungal genomes.</title>
        <authorList>
            <person name="Floudas D."/>
            <person name="Binder M."/>
            <person name="Riley R."/>
            <person name="Barry K."/>
            <person name="Blanchette R.A."/>
            <person name="Henrissat B."/>
            <person name="Martinez A.T."/>
            <person name="Otillar R."/>
            <person name="Spatafora J.W."/>
            <person name="Yadav J.S."/>
            <person name="Aerts A."/>
            <person name="Benoit I."/>
            <person name="Boyd A."/>
            <person name="Carlson A."/>
            <person name="Copeland A."/>
            <person name="Coutinho P.M."/>
            <person name="de Vries R.P."/>
            <person name="Ferreira P."/>
            <person name="Findley K."/>
            <person name="Foster B."/>
            <person name="Gaskell J."/>
            <person name="Glotzer D."/>
            <person name="Gorecki P."/>
            <person name="Heitman J."/>
            <person name="Hesse C."/>
            <person name="Hori C."/>
            <person name="Igarashi K."/>
            <person name="Jurgens J.A."/>
            <person name="Kallen N."/>
            <person name="Kersten P."/>
            <person name="Kohler A."/>
            <person name="Kuees U."/>
            <person name="Kumar T.K.A."/>
            <person name="Kuo A."/>
            <person name="LaButti K."/>
            <person name="Larrondo L.F."/>
            <person name="Lindquist E."/>
            <person name="Ling A."/>
            <person name="Lombard V."/>
            <person name="Lucas S."/>
            <person name="Lundell T."/>
            <person name="Martin R."/>
            <person name="McLaughlin D.J."/>
            <person name="Morgenstern I."/>
            <person name="Morin E."/>
            <person name="Murat C."/>
            <person name="Nagy L.G."/>
            <person name="Nolan M."/>
            <person name="Ohm R.A."/>
            <person name="Patyshakuliyeva A."/>
            <person name="Rokas A."/>
            <person name="Ruiz-Duenas F.J."/>
            <person name="Sabat G."/>
            <person name="Salamov A."/>
            <person name="Samejima M."/>
            <person name="Schmutz J."/>
            <person name="Slot J.C."/>
            <person name="St John F."/>
            <person name="Stenlid J."/>
            <person name="Sun H."/>
            <person name="Sun S."/>
            <person name="Syed K."/>
            <person name="Tsang A."/>
            <person name="Wiebenga A."/>
            <person name="Young D."/>
            <person name="Pisabarro A."/>
            <person name="Eastwood D.C."/>
            <person name="Martin F."/>
            <person name="Cullen D."/>
            <person name="Grigoriev I.V."/>
            <person name="Hibbett D.S."/>
        </authorList>
    </citation>
    <scope>NUCLEOTIDE SEQUENCE</scope>
    <source>
        <strain evidence="8">FP-58527</strain>
    </source>
</reference>
<proteinExistence type="inferred from homology"/>
<evidence type="ECO:0008006" key="9">
    <source>
        <dbReference type="Google" id="ProtNLM"/>
    </source>
</evidence>
<dbReference type="InterPro" id="IPR001248">
    <property type="entry name" value="Pur-cyt_permease"/>
</dbReference>
<dbReference type="Pfam" id="PF02133">
    <property type="entry name" value="Transp_cyt_pur"/>
    <property type="match status" value="1"/>
</dbReference>
<feature type="transmembrane region" description="Helical" evidence="6">
    <location>
        <begin position="169"/>
        <end position="192"/>
    </location>
</feature>
<accession>S8ECT0</accession>
<feature type="transmembrane region" description="Helical" evidence="6">
    <location>
        <begin position="82"/>
        <end position="103"/>
    </location>
</feature>
<feature type="transmembrane region" description="Helical" evidence="6">
    <location>
        <begin position="440"/>
        <end position="461"/>
    </location>
</feature>
<dbReference type="Gene3D" id="1.10.4160.10">
    <property type="entry name" value="Hydantoin permease"/>
    <property type="match status" value="1"/>
</dbReference>
<dbReference type="eggNOG" id="KOG2466">
    <property type="taxonomic scope" value="Eukaryota"/>
</dbReference>
<feature type="transmembrane region" description="Helical" evidence="6">
    <location>
        <begin position="481"/>
        <end position="500"/>
    </location>
</feature>
<evidence type="ECO:0000256" key="4">
    <source>
        <dbReference type="ARBA" id="ARBA00022989"/>
    </source>
</evidence>
<organism evidence="7 8">
    <name type="scientific">Fomitopsis schrenkii</name>
    <name type="common">Brown rot fungus</name>
    <dbReference type="NCBI Taxonomy" id="2126942"/>
    <lineage>
        <taxon>Eukaryota</taxon>
        <taxon>Fungi</taxon>
        <taxon>Dikarya</taxon>
        <taxon>Basidiomycota</taxon>
        <taxon>Agaricomycotina</taxon>
        <taxon>Agaricomycetes</taxon>
        <taxon>Polyporales</taxon>
        <taxon>Fomitopsis</taxon>
    </lineage>
</organism>
<protein>
    <recommendedName>
        <fullName evidence="9">NCS1 nucleoside transporter</fullName>
    </recommendedName>
</protein>
<feature type="transmembrane region" description="Helical" evidence="6">
    <location>
        <begin position="144"/>
        <end position="163"/>
    </location>
</feature>
<sequence>MAESDRPSSTKERFLRVLEVPIDASAGYKNDHWTNRDLIPMPAERRTYAIWSYVIYWCISGMCISAYTTGSTLLSYGLTPQQAIVALVVGALFTGLLSISCGWMGERHHIGFTVASRFTWGMRGAYFPILVRSFTTIFWDGLQAFWGGQATAVVIGAVIPGFAHMKQTLAGGILLLKDFIGMIIYYVFFITIMRIPPEKLQRPFVISSIMFGGTLIGLLAWAVSNVHGPGPLFKEAGEPANGSIGWAMMFGITAILGGGGTLGQSDWTRYANRPYAPTLSQLFAAPVTIIVCATIGVIVTSCAQQILGELIWEPFQLLGALQEYYNNSPRARFFAGLGCVCAQLGISIVLNSVSAGMDLAGLMPRYMNIRRGAYLLAALGLASNPWQYLSNASTFLTVLSGFGIFLAPFTGVMLADYLVVRHCIIKLEDCYIGNSTSLYWYWHGLHWRALAAWVIGVFPTMPGLIMTVQDPAAYNGWVRTFHITFFVGLSVSFAAFWLICTISKPPGLGIGTGHHDESMFKPVEESTAYIVSNNEKAGEKDIGDRVVFKEV</sequence>
<dbReference type="EMBL" id="KE504144">
    <property type="protein sequence ID" value="EPT01054.1"/>
    <property type="molecule type" value="Genomic_DNA"/>
</dbReference>
<dbReference type="AlphaFoldDB" id="S8ECT0"/>
<evidence type="ECO:0000313" key="7">
    <source>
        <dbReference type="EMBL" id="EPT01054.1"/>
    </source>
</evidence>
<evidence type="ECO:0000256" key="3">
    <source>
        <dbReference type="ARBA" id="ARBA00022692"/>
    </source>
</evidence>
<evidence type="ECO:0000256" key="1">
    <source>
        <dbReference type="ARBA" id="ARBA00004141"/>
    </source>
</evidence>
<feature type="transmembrane region" description="Helical" evidence="6">
    <location>
        <begin position="48"/>
        <end position="70"/>
    </location>
</feature>
<comment type="subcellular location">
    <subcellularLocation>
        <location evidence="1">Membrane</location>
        <topology evidence="1">Multi-pass membrane protein</topology>
    </subcellularLocation>
</comment>
<evidence type="ECO:0000313" key="8">
    <source>
        <dbReference type="Proteomes" id="UP000015241"/>
    </source>
</evidence>
<dbReference type="GO" id="GO:0005886">
    <property type="term" value="C:plasma membrane"/>
    <property type="evidence" value="ECO:0007669"/>
    <property type="project" value="TreeGrafter"/>
</dbReference>
<keyword evidence="8" id="KW-1185">Reference proteome</keyword>
<evidence type="ECO:0000256" key="6">
    <source>
        <dbReference type="SAM" id="Phobius"/>
    </source>
</evidence>
<evidence type="ECO:0000256" key="2">
    <source>
        <dbReference type="ARBA" id="ARBA00008974"/>
    </source>
</evidence>
<keyword evidence="5 6" id="KW-0472">Membrane</keyword>
<feature type="transmembrane region" description="Helical" evidence="6">
    <location>
        <begin position="372"/>
        <end position="389"/>
    </location>
</feature>
<dbReference type="Proteomes" id="UP000015241">
    <property type="component" value="Unassembled WGS sequence"/>
</dbReference>
<feature type="transmembrane region" description="Helical" evidence="6">
    <location>
        <begin position="243"/>
        <end position="262"/>
    </location>
</feature>
<gene>
    <name evidence="7" type="ORF">FOMPIDRAFT_1059951</name>
</gene>
<name>S8ECT0_FOMSC</name>